<organism evidence="2 3">
    <name type="scientific">Albula glossodonta</name>
    <name type="common">roundjaw bonefish</name>
    <dbReference type="NCBI Taxonomy" id="121402"/>
    <lineage>
        <taxon>Eukaryota</taxon>
        <taxon>Metazoa</taxon>
        <taxon>Chordata</taxon>
        <taxon>Craniata</taxon>
        <taxon>Vertebrata</taxon>
        <taxon>Euteleostomi</taxon>
        <taxon>Actinopterygii</taxon>
        <taxon>Neopterygii</taxon>
        <taxon>Teleostei</taxon>
        <taxon>Albuliformes</taxon>
        <taxon>Albulidae</taxon>
        <taxon>Albula</taxon>
    </lineage>
</organism>
<keyword evidence="3" id="KW-1185">Reference proteome</keyword>
<reference evidence="2" key="1">
    <citation type="thesis" date="2021" institute="BYU ScholarsArchive" country="Provo, UT, USA">
        <title>Applications of and Algorithms for Genome Assembly and Genomic Analyses with an Emphasis on Marine Teleosts.</title>
        <authorList>
            <person name="Pickett B.D."/>
        </authorList>
    </citation>
    <scope>NUCLEOTIDE SEQUENCE</scope>
    <source>
        <strain evidence="2">HI-2016</strain>
    </source>
</reference>
<dbReference type="EMBL" id="JAFBMS010000016">
    <property type="protein sequence ID" value="KAG9346015.1"/>
    <property type="molecule type" value="Genomic_DNA"/>
</dbReference>
<accession>A0A8T2P077</accession>
<comment type="caution">
    <text evidence="2">The sequence shown here is derived from an EMBL/GenBank/DDBJ whole genome shotgun (WGS) entry which is preliminary data.</text>
</comment>
<evidence type="ECO:0000313" key="3">
    <source>
        <dbReference type="Proteomes" id="UP000824540"/>
    </source>
</evidence>
<dbReference type="AlphaFoldDB" id="A0A8T2P077"/>
<feature type="compositionally biased region" description="Basic and acidic residues" evidence="1">
    <location>
        <begin position="176"/>
        <end position="191"/>
    </location>
</feature>
<feature type="compositionally biased region" description="Polar residues" evidence="1">
    <location>
        <begin position="252"/>
        <end position="265"/>
    </location>
</feature>
<sequence>MNTVCGSSDVLLHISPTVSSYSGFHNIELELQTPTELSYEPPTPLRRDDFFSEGSSIDSPTRNPCRPSDLSLSKQPYGPAVGAEPPTVIAEDTTLDRKGDRDKQEGSNEEDSVCPEHPYGVSAAHEEDLPREQSQPEDQRFGGDVLPGAAGPASQSGILAVREGSESGSDEEEEMTHEKLQSLLEDIKLEEGSEGEEMTEEKVQAILCQVEQAEKDMSSIPGWHSETSSVNVEPPTPGRSLSSDLIDRQENSPENSSESITSASKGQAGKAKQNGEHMEAGSVPAAPDSVTECQAFAAARRQKEGSQDNVPGDGVAGPSSRDQESPESEHKVQVTFNVCNSGVFKSKQDYI</sequence>
<feature type="region of interest" description="Disordered" evidence="1">
    <location>
        <begin position="35"/>
        <end position="333"/>
    </location>
</feature>
<protein>
    <submittedName>
        <fullName evidence="2">Uncharacterized protein</fullName>
    </submittedName>
</protein>
<feature type="compositionally biased region" description="Basic and acidic residues" evidence="1">
    <location>
        <begin position="321"/>
        <end position="332"/>
    </location>
</feature>
<evidence type="ECO:0000256" key="1">
    <source>
        <dbReference type="SAM" id="MobiDB-lite"/>
    </source>
</evidence>
<dbReference type="Proteomes" id="UP000824540">
    <property type="component" value="Unassembled WGS sequence"/>
</dbReference>
<evidence type="ECO:0000313" key="2">
    <source>
        <dbReference type="EMBL" id="KAG9346015.1"/>
    </source>
</evidence>
<feature type="compositionally biased region" description="Basic and acidic residues" evidence="1">
    <location>
        <begin position="94"/>
        <end position="106"/>
    </location>
</feature>
<name>A0A8T2P077_9TELE</name>
<proteinExistence type="predicted"/>
<dbReference type="OrthoDB" id="20872at2759"/>
<feature type="compositionally biased region" description="Polar residues" evidence="1">
    <location>
        <begin position="53"/>
        <end position="62"/>
    </location>
</feature>
<gene>
    <name evidence="2" type="ORF">JZ751_007830</name>
</gene>